<dbReference type="GO" id="GO:0008360">
    <property type="term" value="P:regulation of cell shape"/>
    <property type="evidence" value="ECO:0007669"/>
    <property type="project" value="UniProtKB-KW"/>
</dbReference>
<dbReference type="EMBL" id="DVMT01000014">
    <property type="protein sequence ID" value="HIU39865.1"/>
    <property type="molecule type" value="Genomic_DNA"/>
</dbReference>
<evidence type="ECO:0000256" key="1">
    <source>
        <dbReference type="ARBA" id="ARBA00022490"/>
    </source>
</evidence>
<accession>A0A9D1LHL2</accession>
<comment type="subunit">
    <text evidence="3">Forms a complex with KhpB.</text>
</comment>
<dbReference type="SUPFAM" id="SSF54814">
    <property type="entry name" value="Prokaryotic type KH domain (KH-domain type II)"/>
    <property type="match status" value="1"/>
</dbReference>
<dbReference type="AlphaFoldDB" id="A0A9D1LHL2"/>
<keyword evidence="1 3" id="KW-0963">Cytoplasm</keyword>
<dbReference type="GO" id="GO:0009252">
    <property type="term" value="P:peptidoglycan biosynthetic process"/>
    <property type="evidence" value="ECO:0007669"/>
    <property type="project" value="UniProtKB-UniRule"/>
</dbReference>
<dbReference type="InterPro" id="IPR015946">
    <property type="entry name" value="KH_dom-like_a/b"/>
</dbReference>
<evidence type="ECO:0000256" key="3">
    <source>
        <dbReference type="HAMAP-Rule" id="MF_00088"/>
    </source>
</evidence>
<comment type="caution">
    <text evidence="4">The sequence shown here is derived from an EMBL/GenBank/DDBJ whole genome shotgun (WGS) entry which is preliminary data.</text>
</comment>
<dbReference type="GO" id="GO:0071555">
    <property type="term" value="P:cell wall organization"/>
    <property type="evidence" value="ECO:0007669"/>
    <property type="project" value="UniProtKB-KW"/>
</dbReference>
<keyword evidence="3" id="KW-0961">Cell wall biogenesis/degradation</keyword>
<comment type="similarity">
    <text evidence="3">Belongs to the KhpA RNA-binding protein family.</text>
</comment>
<evidence type="ECO:0000256" key="2">
    <source>
        <dbReference type="ARBA" id="ARBA00022884"/>
    </source>
</evidence>
<dbReference type="Gene3D" id="3.30.300.20">
    <property type="match status" value="1"/>
</dbReference>
<dbReference type="HAMAP" id="MF_00088">
    <property type="entry name" value="KhpA"/>
    <property type="match status" value="1"/>
</dbReference>
<proteinExistence type="inferred from homology"/>
<dbReference type="PANTHER" id="PTHR34654:SF1">
    <property type="entry name" value="RNA-BINDING PROTEIN KHPA"/>
    <property type="match status" value="1"/>
</dbReference>
<sequence length="82" mass="9223">MKLVELTKVIVSELVSDPDSITVKEFPSENEDEIIIEVMVPEKEMGRVIGKNGTMAKALRCIVQASSYIHDNKRVNINIDSY</sequence>
<name>A0A9D1LHL2_9FIRM</name>
<comment type="subcellular location">
    <subcellularLocation>
        <location evidence="3">Cytoplasm</location>
    </subcellularLocation>
</comment>
<dbReference type="GO" id="GO:0003723">
    <property type="term" value="F:RNA binding"/>
    <property type="evidence" value="ECO:0007669"/>
    <property type="project" value="UniProtKB-UniRule"/>
</dbReference>
<dbReference type="CDD" id="cd22533">
    <property type="entry name" value="KH-II_YlqC-like"/>
    <property type="match status" value="1"/>
</dbReference>
<dbReference type="Proteomes" id="UP000824074">
    <property type="component" value="Unassembled WGS sequence"/>
</dbReference>
<comment type="function">
    <text evidence="3">A probable RNA chaperone. Forms a complex with KhpB which binds to cellular RNA and controls its expression. Plays a role in peptidoglycan (PG) homeostasis and cell length regulation.</text>
</comment>
<dbReference type="Pfam" id="PF13083">
    <property type="entry name" value="KH_KhpA-B"/>
    <property type="match status" value="1"/>
</dbReference>
<gene>
    <name evidence="3" type="primary">khpA</name>
    <name evidence="4" type="ORF">IAB68_01005</name>
</gene>
<reference evidence="4" key="1">
    <citation type="submission" date="2020-10" db="EMBL/GenBank/DDBJ databases">
        <authorList>
            <person name="Gilroy R."/>
        </authorList>
    </citation>
    <scope>NUCLEOTIDE SEQUENCE</scope>
    <source>
        <strain evidence="4">CHK193-30670</strain>
    </source>
</reference>
<dbReference type="GO" id="GO:0005737">
    <property type="term" value="C:cytoplasm"/>
    <property type="evidence" value="ECO:0007669"/>
    <property type="project" value="UniProtKB-SubCell"/>
</dbReference>
<dbReference type="InterPro" id="IPR020627">
    <property type="entry name" value="KhpA"/>
</dbReference>
<reference evidence="4" key="2">
    <citation type="journal article" date="2021" name="PeerJ">
        <title>Extensive microbial diversity within the chicken gut microbiome revealed by metagenomics and culture.</title>
        <authorList>
            <person name="Gilroy R."/>
            <person name="Ravi A."/>
            <person name="Getino M."/>
            <person name="Pursley I."/>
            <person name="Horton D.L."/>
            <person name="Alikhan N.F."/>
            <person name="Baker D."/>
            <person name="Gharbi K."/>
            <person name="Hall N."/>
            <person name="Watson M."/>
            <person name="Adriaenssens E.M."/>
            <person name="Foster-Nyarko E."/>
            <person name="Jarju S."/>
            <person name="Secka A."/>
            <person name="Antonio M."/>
            <person name="Oren A."/>
            <person name="Chaudhuri R.R."/>
            <person name="La Ragione R."/>
            <person name="Hildebrand F."/>
            <person name="Pallen M.J."/>
        </authorList>
    </citation>
    <scope>NUCLEOTIDE SEQUENCE</scope>
    <source>
        <strain evidence="4">CHK193-30670</strain>
    </source>
</reference>
<organism evidence="4 5">
    <name type="scientific">Candidatus Aphodocola excrementigallinarum</name>
    <dbReference type="NCBI Taxonomy" id="2840670"/>
    <lineage>
        <taxon>Bacteria</taxon>
        <taxon>Bacillati</taxon>
        <taxon>Bacillota</taxon>
        <taxon>Bacilli</taxon>
        <taxon>Candidatus Aphodocola</taxon>
    </lineage>
</organism>
<dbReference type="PROSITE" id="PS50084">
    <property type="entry name" value="KH_TYPE_1"/>
    <property type="match status" value="1"/>
</dbReference>
<dbReference type="PANTHER" id="PTHR34654">
    <property type="entry name" value="UPF0109 PROTEIN SCO5592"/>
    <property type="match status" value="1"/>
</dbReference>
<protein>
    <recommendedName>
        <fullName evidence="3">RNA-binding protein KhpA</fullName>
    </recommendedName>
    <alternativeName>
        <fullName evidence="3">KH-domain protein A</fullName>
    </alternativeName>
</protein>
<evidence type="ECO:0000313" key="4">
    <source>
        <dbReference type="EMBL" id="HIU39865.1"/>
    </source>
</evidence>
<dbReference type="InterPro" id="IPR009019">
    <property type="entry name" value="KH_sf_prok-type"/>
</dbReference>
<evidence type="ECO:0000313" key="5">
    <source>
        <dbReference type="Proteomes" id="UP000824074"/>
    </source>
</evidence>
<keyword evidence="3" id="KW-0143">Chaperone</keyword>
<keyword evidence="2 3" id="KW-0694">RNA-binding</keyword>
<keyword evidence="3" id="KW-0133">Cell shape</keyword>